<keyword evidence="1" id="KW-0472">Membrane</keyword>
<evidence type="ECO:0000313" key="3">
    <source>
        <dbReference type="Proteomes" id="UP000184139"/>
    </source>
</evidence>
<keyword evidence="1" id="KW-0812">Transmembrane</keyword>
<accession>A0A1M5XAF9</accession>
<feature type="transmembrane region" description="Helical" evidence="1">
    <location>
        <begin position="195"/>
        <end position="220"/>
    </location>
</feature>
<keyword evidence="1" id="KW-1133">Transmembrane helix</keyword>
<dbReference type="AlphaFoldDB" id="A0A1M5XAF9"/>
<name>A0A1M5XAF9_9BACT</name>
<protein>
    <submittedName>
        <fullName evidence="2">Uncharacterized protein</fullName>
    </submittedName>
</protein>
<dbReference type="Proteomes" id="UP000184139">
    <property type="component" value="Unassembled WGS sequence"/>
</dbReference>
<dbReference type="STRING" id="1121409.SAMN02745124_02913"/>
<proteinExistence type="predicted"/>
<reference evidence="2 3" key="1">
    <citation type="submission" date="2016-11" db="EMBL/GenBank/DDBJ databases">
        <authorList>
            <person name="Jaros S."/>
            <person name="Januszkiewicz K."/>
            <person name="Wedrychowicz H."/>
        </authorList>
    </citation>
    <scope>NUCLEOTIDE SEQUENCE [LARGE SCALE GENOMIC DNA]</scope>
    <source>
        <strain evidence="2 3">DSM 9705</strain>
    </source>
</reference>
<evidence type="ECO:0000256" key="1">
    <source>
        <dbReference type="SAM" id="Phobius"/>
    </source>
</evidence>
<gene>
    <name evidence="2" type="ORF">SAMN02745124_02913</name>
</gene>
<feature type="transmembrane region" description="Helical" evidence="1">
    <location>
        <begin position="12"/>
        <end position="30"/>
    </location>
</feature>
<keyword evidence="3" id="KW-1185">Reference proteome</keyword>
<dbReference type="EMBL" id="FQXS01000018">
    <property type="protein sequence ID" value="SHH96632.1"/>
    <property type="molecule type" value="Genomic_DNA"/>
</dbReference>
<sequence length="229" mass="25521">MSMQQKLKTRGILMLVGFFAVLVVIFLPVFPGKVNGLDYTDNIFNMISKGSSYFIPATLQESELYKGKTIDVTVKLADAAQAEQVAGQLANAGVTVSVNDNELAVNGDMASITTASLADADLIFNNNGTPLVEKYGYSERQVMYNWWTLFKKITPELNKQKMFAAAKFFGNVEKKALEPAYNYYGVEAIKWQEHIGLILVALAFYVVYTLWYGFGIMYLFEGLGLKISH</sequence>
<organism evidence="2 3">
    <name type="scientific">Desulfofustis glycolicus DSM 9705</name>
    <dbReference type="NCBI Taxonomy" id="1121409"/>
    <lineage>
        <taxon>Bacteria</taxon>
        <taxon>Pseudomonadati</taxon>
        <taxon>Thermodesulfobacteriota</taxon>
        <taxon>Desulfobulbia</taxon>
        <taxon>Desulfobulbales</taxon>
        <taxon>Desulfocapsaceae</taxon>
        <taxon>Desulfofustis</taxon>
    </lineage>
</organism>
<dbReference type="OrthoDB" id="9779692at2"/>
<dbReference type="RefSeq" id="WP_073377249.1">
    <property type="nucleotide sequence ID" value="NZ_FQXS01000018.1"/>
</dbReference>
<evidence type="ECO:0000313" key="2">
    <source>
        <dbReference type="EMBL" id="SHH96632.1"/>
    </source>
</evidence>